<evidence type="ECO:0000259" key="3">
    <source>
        <dbReference type="PROSITE" id="PS50113"/>
    </source>
</evidence>
<dbReference type="InterPro" id="IPR035919">
    <property type="entry name" value="EAL_sf"/>
</dbReference>
<dbReference type="CDD" id="cd00130">
    <property type="entry name" value="PAS"/>
    <property type="match status" value="1"/>
</dbReference>
<dbReference type="AlphaFoldDB" id="A0A4R3P238"/>
<dbReference type="InterPro" id="IPR029787">
    <property type="entry name" value="Nucleotide_cyclase"/>
</dbReference>
<keyword evidence="7" id="KW-1185">Reference proteome</keyword>
<evidence type="ECO:0000313" key="6">
    <source>
        <dbReference type="EMBL" id="TCT40944.1"/>
    </source>
</evidence>
<sequence>MAGATNTRRQTRRAVIKVFAILMALFMITLAAGTVIGGLAVRDALRAERRAQAETQLAGFEKALRTVLGQIENLGSSMAASLEVAARNQPEQFGSDINKLLSTTPWISAVIIQHAGQTMTFPSGFAGVPIDLEAQSSGGSSGPVFLGPYTLQNGNEVLVYRFANNENVLNLVIGVHPILEAVGFLELEQWAQFTVATGSGQNATVTASTGSAVSPDAEPVSRQLTSANATWTIRLSPRALANGPNNWPLTLKTIIILLLIGYTTPFVGLIIMARAHLRNSRHLEDSRGEVETLSRQLDVALKASEIGMWQHDVESNSQTWDDQILKIYGRERTRDHQTFEEWLAYLHPDDQPRFRQFSWKDTARNNGFTSEYRIITPDGTEKYIRSAGNAFRDASGRQQFVGINWDVTADVALQKELTEAKATAEARNADLEDAWHQLEEIAYHDSLTGLPNRRQFEERLEAMRATGALLNDTKIMIIDLDGFKSINDTMGHFFGDDVLKFAAQTFSNHLAPEDFLARTGGDEFIMILPSTTNADQLARSIIDAFAKPVEINNRPCRIGASIGIASVQDATETPGNLLIKADIALYEAKKLGRGRTVFFTEDLKIKTLAGKKLGDELLEAIDRGQITAFFQPIFDMNTMHVIGVEALARWRHPVRGILSPDSFMEAAQSIGIIRKIDEIIFNQATDLLRDCLETGVNIPGLSVNVSAERLQMPELMAQVSRCDLPREKLHFELLESISFEHADDSLLQTIQEIRNKGISIDLDDFGSGNASLVGLMNVRPDRLKIARQLIEPITTQPESSLVIQTIVNIANSLEIEVICEGVTSEAHAEILKNLGCHIGQGYLFSRPMSAEHFINFMRNQPDSRQKDH</sequence>
<dbReference type="PANTHER" id="PTHR44757">
    <property type="entry name" value="DIGUANYLATE CYCLASE DGCP"/>
    <property type="match status" value="1"/>
</dbReference>
<reference evidence="6 7" key="1">
    <citation type="submission" date="2019-03" db="EMBL/GenBank/DDBJ databases">
        <title>Freshwater and sediment microbial communities from various areas in North America, analyzing microbe dynamics in response to fracking.</title>
        <authorList>
            <person name="Lamendella R."/>
        </authorList>
    </citation>
    <scope>NUCLEOTIDE SEQUENCE [LARGE SCALE GENOMIC DNA]</scope>
    <source>
        <strain evidence="6 7">175.2</strain>
    </source>
</reference>
<feature type="transmembrane region" description="Helical" evidence="2">
    <location>
        <begin position="18"/>
        <end position="41"/>
    </location>
</feature>
<gene>
    <name evidence="6" type="ORF">EDC90_100884</name>
</gene>
<dbReference type="CDD" id="cd01948">
    <property type="entry name" value="EAL"/>
    <property type="match status" value="1"/>
</dbReference>
<dbReference type="Gene3D" id="2.10.70.100">
    <property type="match status" value="1"/>
</dbReference>
<dbReference type="InterPro" id="IPR000014">
    <property type="entry name" value="PAS"/>
</dbReference>
<name>A0A4R3P238_9HYPH</name>
<accession>A0A4R3P238</accession>
<dbReference type="SUPFAM" id="SSF55073">
    <property type="entry name" value="Nucleotide cyclase"/>
    <property type="match status" value="1"/>
</dbReference>
<dbReference type="InterPro" id="IPR013655">
    <property type="entry name" value="PAS_fold_3"/>
</dbReference>
<keyword evidence="2" id="KW-0472">Membrane</keyword>
<dbReference type="InterPro" id="IPR000160">
    <property type="entry name" value="GGDEF_dom"/>
</dbReference>
<comment type="caution">
    <text evidence="6">The sequence shown here is derived from an EMBL/GenBank/DDBJ whole genome shotgun (WGS) entry which is preliminary data.</text>
</comment>
<keyword evidence="2" id="KW-0812">Transmembrane</keyword>
<dbReference type="PANTHER" id="PTHR44757:SF2">
    <property type="entry name" value="BIOFILM ARCHITECTURE MAINTENANCE PROTEIN MBAA"/>
    <property type="match status" value="1"/>
</dbReference>
<evidence type="ECO:0000256" key="1">
    <source>
        <dbReference type="SAM" id="Coils"/>
    </source>
</evidence>
<dbReference type="Gene3D" id="3.30.450.20">
    <property type="entry name" value="PAS domain"/>
    <property type="match status" value="1"/>
</dbReference>
<protein>
    <submittedName>
        <fullName evidence="6">Diguanylate cyclase (GGDEF)-like protein</fullName>
    </submittedName>
</protein>
<keyword evidence="1" id="KW-0175">Coiled coil</keyword>
<feature type="domain" description="GGDEF" evidence="5">
    <location>
        <begin position="471"/>
        <end position="601"/>
    </location>
</feature>
<dbReference type="SMART" id="SM00267">
    <property type="entry name" value="GGDEF"/>
    <property type="match status" value="1"/>
</dbReference>
<dbReference type="EMBL" id="SMAR01000008">
    <property type="protein sequence ID" value="TCT40944.1"/>
    <property type="molecule type" value="Genomic_DNA"/>
</dbReference>
<dbReference type="InterPro" id="IPR001633">
    <property type="entry name" value="EAL_dom"/>
</dbReference>
<feature type="domain" description="PAC" evidence="3">
    <location>
        <begin position="368"/>
        <end position="419"/>
    </location>
</feature>
<dbReference type="CDD" id="cd01949">
    <property type="entry name" value="GGDEF"/>
    <property type="match status" value="1"/>
</dbReference>
<feature type="domain" description="EAL" evidence="4">
    <location>
        <begin position="610"/>
        <end position="861"/>
    </location>
</feature>
<dbReference type="InterPro" id="IPR000700">
    <property type="entry name" value="PAS-assoc_C"/>
</dbReference>
<evidence type="ECO:0000259" key="5">
    <source>
        <dbReference type="PROSITE" id="PS50887"/>
    </source>
</evidence>
<organism evidence="6 7">
    <name type="scientific">Martelella mediterranea</name>
    <dbReference type="NCBI Taxonomy" id="293089"/>
    <lineage>
        <taxon>Bacteria</taxon>
        <taxon>Pseudomonadati</taxon>
        <taxon>Pseudomonadota</taxon>
        <taxon>Alphaproteobacteria</taxon>
        <taxon>Hyphomicrobiales</taxon>
        <taxon>Aurantimonadaceae</taxon>
        <taxon>Martelella</taxon>
    </lineage>
</organism>
<dbReference type="SMART" id="SM00052">
    <property type="entry name" value="EAL"/>
    <property type="match status" value="1"/>
</dbReference>
<dbReference type="Pfam" id="PF00563">
    <property type="entry name" value="EAL"/>
    <property type="match status" value="1"/>
</dbReference>
<dbReference type="NCBIfam" id="TIGR00254">
    <property type="entry name" value="GGDEF"/>
    <property type="match status" value="1"/>
</dbReference>
<dbReference type="SUPFAM" id="SSF141868">
    <property type="entry name" value="EAL domain-like"/>
    <property type="match status" value="1"/>
</dbReference>
<proteinExistence type="predicted"/>
<dbReference type="PROSITE" id="PS50113">
    <property type="entry name" value="PAC"/>
    <property type="match status" value="1"/>
</dbReference>
<dbReference type="PROSITE" id="PS50883">
    <property type="entry name" value="EAL"/>
    <property type="match status" value="1"/>
</dbReference>
<keyword evidence="2" id="KW-1133">Transmembrane helix</keyword>
<dbReference type="InterPro" id="IPR052155">
    <property type="entry name" value="Biofilm_reg_signaling"/>
</dbReference>
<dbReference type="Gene3D" id="3.30.70.270">
    <property type="match status" value="1"/>
</dbReference>
<evidence type="ECO:0000259" key="4">
    <source>
        <dbReference type="PROSITE" id="PS50883"/>
    </source>
</evidence>
<evidence type="ECO:0000256" key="2">
    <source>
        <dbReference type="SAM" id="Phobius"/>
    </source>
</evidence>
<dbReference type="PROSITE" id="PS50887">
    <property type="entry name" value="GGDEF"/>
    <property type="match status" value="1"/>
</dbReference>
<dbReference type="Pfam" id="PF00990">
    <property type="entry name" value="GGDEF"/>
    <property type="match status" value="1"/>
</dbReference>
<dbReference type="Pfam" id="PF08447">
    <property type="entry name" value="PAS_3"/>
    <property type="match status" value="1"/>
</dbReference>
<feature type="coiled-coil region" evidence="1">
    <location>
        <begin position="414"/>
        <end position="441"/>
    </location>
</feature>
<dbReference type="InterPro" id="IPR043128">
    <property type="entry name" value="Rev_trsase/Diguanyl_cyclase"/>
</dbReference>
<dbReference type="InterPro" id="IPR035965">
    <property type="entry name" value="PAS-like_dom_sf"/>
</dbReference>
<dbReference type="OrthoDB" id="9814202at2"/>
<dbReference type="SUPFAM" id="SSF55785">
    <property type="entry name" value="PYP-like sensor domain (PAS domain)"/>
    <property type="match status" value="1"/>
</dbReference>
<dbReference type="RefSeq" id="WP_132310177.1">
    <property type="nucleotide sequence ID" value="NZ_SMAR01000008.1"/>
</dbReference>
<dbReference type="Proteomes" id="UP000295097">
    <property type="component" value="Unassembled WGS sequence"/>
</dbReference>
<dbReference type="Gene3D" id="3.20.20.450">
    <property type="entry name" value="EAL domain"/>
    <property type="match status" value="1"/>
</dbReference>
<evidence type="ECO:0000313" key="7">
    <source>
        <dbReference type="Proteomes" id="UP000295097"/>
    </source>
</evidence>